<evidence type="ECO:0000256" key="2">
    <source>
        <dbReference type="ARBA" id="ARBA00022857"/>
    </source>
</evidence>
<dbReference type="EMBL" id="JASNWA010000007">
    <property type="protein sequence ID" value="KAK3172342.1"/>
    <property type="molecule type" value="Genomic_DNA"/>
</dbReference>
<sequence>MASKPSLNGFALITGAASGIGQETGFSFAEAGASGVLFADINKQGAQESAEMSKKFAKNPEYRAIAVKVDVTDPESVQSMVDTAIKEFGRIDHSVNSAGVSSSSDAPVSDLSLEDYARITDTNIKGTMLCVRAVSKAMSTQEPLTYEGRRGSRSLGRGSIVNMGSASSYVGTPGTMSYTTSKHAIIGLTKTAAQDNKKHHIRVNAICPSWVDTPMMERILQRKPQLEQVIEKVSPLERMAEPEEVADVIVFLCSPSASYVNGTGLLVDAGLTLSVHTA</sequence>
<dbReference type="InterPro" id="IPR002347">
    <property type="entry name" value="SDR_fam"/>
</dbReference>
<evidence type="ECO:0000256" key="1">
    <source>
        <dbReference type="ARBA" id="ARBA00006484"/>
    </source>
</evidence>
<dbReference type="FunFam" id="3.40.50.720:FF:000084">
    <property type="entry name" value="Short-chain dehydrogenase reductase"/>
    <property type="match status" value="1"/>
</dbReference>
<evidence type="ECO:0000313" key="5">
    <source>
        <dbReference type="Proteomes" id="UP001276659"/>
    </source>
</evidence>
<dbReference type="AlphaFoldDB" id="A0AAD9Z9S6"/>
<dbReference type="PANTHER" id="PTHR24321:SF12">
    <property type="entry name" value="SHORT-CHAIN DEHYDROGENASE_REDUCTASE FAMILY, PUTATIVE (AFU_ORTHOLOGUE AFUA_5G14340)-RELATED"/>
    <property type="match status" value="1"/>
</dbReference>
<dbReference type="Pfam" id="PF13561">
    <property type="entry name" value="adh_short_C2"/>
    <property type="match status" value="1"/>
</dbReference>
<keyword evidence="5" id="KW-1185">Reference proteome</keyword>
<dbReference type="Gene3D" id="3.40.50.720">
    <property type="entry name" value="NAD(P)-binding Rossmann-like Domain"/>
    <property type="match status" value="1"/>
</dbReference>
<comment type="similarity">
    <text evidence="1">Belongs to the short-chain dehydrogenases/reductases (SDR) family.</text>
</comment>
<dbReference type="PANTHER" id="PTHR24321">
    <property type="entry name" value="DEHYDROGENASES, SHORT CHAIN"/>
    <property type="match status" value="1"/>
</dbReference>
<evidence type="ECO:0000256" key="3">
    <source>
        <dbReference type="ARBA" id="ARBA00023002"/>
    </source>
</evidence>
<evidence type="ECO:0000313" key="4">
    <source>
        <dbReference type="EMBL" id="KAK3172342.1"/>
    </source>
</evidence>
<dbReference type="CDD" id="cd05233">
    <property type="entry name" value="SDR_c"/>
    <property type="match status" value="1"/>
</dbReference>
<gene>
    <name evidence="4" type="ORF">OEA41_005663</name>
</gene>
<name>A0AAD9Z9S6_9LECA</name>
<keyword evidence="2" id="KW-0521">NADP</keyword>
<dbReference type="Proteomes" id="UP001276659">
    <property type="component" value="Unassembled WGS sequence"/>
</dbReference>
<proteinExistence type="inferred from homology"/>
<dbReference type="SUPFAM" id="SSF51735">
    <property type="entry name" value="NAD(P)-binding Rossmann-fold domains"/>
    <property type="match status" value="1"/>
</dbReference>
<organism evidence="4 5">
    <name type="scientific">Lepraria neglecta</name>
    <dbReference type="NCBI Taxonomy" id="209136"/>
    <lineage>
        <taxon>Eukaryota</taxon>
        <taxon>Fungi</taxon>
        <taxon>Dikarya</taxon>
        <taxon>Ascomycota</taxon>
        <taxon>Pezizomycotina</taxon>
        <taxon>Lecanoromycetes</taxon>
        <taxon>OSLEUM clade</taxon>
        <taxon>Lecanoromycetidae</taxon>
        <taxon>Lecanorales</taxon>
        <taxon>Lecanorineae</taxon>
        <taxon>Stereocaulaceae</taxon>
        <taxon>Lepraria</taxon>
    </lineage>
</organism>
<keyword evidence="3" id="KW-0560">Oxidoreductase</keyword>
<dbReference type="PRINTS" id="PR00080">
    <property type="entry name" value="SDRFAMILY"/>
</dbReference>
<protein>
    <recommendedName>
        <fullName evidence="6">NAD(P)-binding protein</fullName>
    </recommendedName>
</protein>
<dbReference type="GO" id="GO:0016491">
    <property type="term" value="F:oxidoreductase activity"/>
    <property type="evidence" value="ECO:0007669"/>
    <property type="project" value="UniProtKB-KW"/>
</dbReference>
<dbReference type="InterPro" id="IPR036291">
    <property type="entry name" value="NAD(P)-bd_dom_sf"/>
</dbReference>
<reference evidence="4" key="1">
    <citation type="submission" date="2022-11" db="EMBL/GenBank/DDBJ databases">
        <title>Chromosomal genome sequence assembly and mating type (MAT) locus characterization of the leprose asexual lichenized fungus Lepraria neglecta (Nyl.) Erichsen.</title>
        <authorList>
            <person name="Allen J.L."/>
            <person name="Pfeffer B."/>
        </authorList>
    </citation>
    <scope>NUCLEOTIDE SEQUENCE</scope>
    <source>
        <strain evidence="4">Allen 5258</strain>
    </source>
</reference>
<dbReference type="PRINTS" id="PR00081">
    <property type="entry name" value="GDHRDH"/>
</dbReference>
<accession>A0AAD9Z9S6</accession>
<dbReference type="PROSITE" id="PS00061">
    <property type="entry name" value="ADH_SHORT"/>
    <property type="match status" value="1"/>
</dbReference>
<comment type="caution">
    <text evidence="4">The sequence shown here is derived from an EMBL/GenBank/DDBJ whole genome shotgun (WGS) entry which is preliminary data.</text>
</comment>
<dbReference type="InterPro" id="IPR020904">
    <property type="entry name" value="Sc_DH/Rdtase_CS"/>
</dbReference>
<evidence type="ECO:0008006" key="6">
    <source>
        <dbReference type="Google" id="ProtNLM"/>
    </source>
</evidence>